<gene>
    <name evidence="1" type="ORF">D5086_014691</name>
</gene>
<organism evidence="1 2">
    <name type="scientific">Populus alba</name>
    <name type="common">White poplar</name>
    <dbReference type="NCBI Taxonomy" id="43335"/>
    <lineage>
        <taxon>Eukaryota</taxon>
        <taxon>Viridiplantae</taxon>
        <taxon>Streptophyta</taxon>
        <taxon>Embryophyta</taxon>
        <taxon>Tracheophyta</taxon>
        <taxon>Spermatophyta</taxon>
        <taxon>Magnoliopsida</taxon>
        <taxon>eudicotyledons</taxon>
        <taxon>Gunneridae</taxon>
        <taxon>Pentapetalae</taxon>
        <taxon>rosids</taxon>
        <taxon>fabids</taxon>
        <taxon>Malpighiales</taxon>
        <taxon>Salicaceae</taxon>
        <taxon>Saliceae</taxon>
        <taxon>Populus</taxon>
    </lineage>
</organism>
<protein>
    <submittedName>
        <fullName evidence="1">Uncharacterized protein</fullName>
    </submittedName>
</protein>
<evidence type="ECO:0000313" key="2">
    <source>
        <dbReference type="Proteomes" id="UP000309997"/>
    </source>
</evidence>
<dbReference type="EMBL" id="RCHU02000007">
    <property type="protein sequence ID" value="KAL3583630.1"/>
    <property type="molecule type" value="Genomic_DNA"/>
</dbReference>
<sequence length="76" mass="8349">MLSRCPSFHNFLLGDDEPVKANRPSPSGLDRKKLEMEMDAKSLNSTRPATAPVLHTRTVSQIARAIQITLNCLSNG</sequence>
<accession>A0ACC4BYY9</accession>
<dbReference type="Proteomes" id="UP000309997">
    <property type="component" value="Unassembled WGS sequence"/>
</dbReference>
<keyword evidence="2" id="KW-1185">Reference proteome</keyword>
<reference evidence="1 2" key="1">
    <citation type="journal article" date="2024" name="Plant Biotechnol. J.">
        <title>Genome and CRISPR/Cas9 system of a widespread forest tree (Populus alba) in the world.</title>
        <authorList>
            <person name="Liu Y.J."/>
            <person name="Jiang P.F."/>
            <person name="Han X.M."/>
            <person name="Li X.Y."/>
            <person name="Wang H.M."/>
            <person name="Wang Y.J."/>
            <person name="Wang X.X."/>
            <person name="Zeng Q.Y."/>
        </authorList>
    </citation>
    <scope>NUCLEOTIDE SEQUENCE [LARGE SCALE GENOMIC DNA]</scope>
    <source>
        <strain evidence="2">cv. PAL-ZL1</strain>
    </source>
</reference>
<comment type="caution">
    <text evidence="1">The sequence shown here is derived from an EMBL/GenBank/DDBJ whole genome shotgun (WGS) entry which is preliminary data.</text>
</comment>
<name>A0ACC4BYY9_POPAL</name>
<proteinExistence type="predicted"/>
<evidence type="ECO:0000313" key="1">
    <source>
        <dbReference type="EMBL" id="KAL3583630.1"/>
    </source>
</evidence>